<feature type="domain" description="PLD phosphodiesterase" evidence="6">
    <location>
        <begin position="149"/>
        <end position="176"/>
    </location>
</feature>
<sequence>MLGVSSCATAPTLPVNPSLLTAEADANPDHALALMKQEGERLARNPFVPGNHATLLINGPASFQALQAAIETAKSRIDMESYEFDDTAGAQFAELLLAARRRGVEVNLIHDAWGTLNTSQSLFDRLRAGGVRVLEYNPLTPNSRVPVDLNDRDHRKLLCVDGRLAITGGVNVSRVYENRPSGHVPSDPDDDAWRDTDVRIIGPVVRQFEHYFMDTWRGQKGPPIPEPPAPPPPFPDGYLIQAIDGSPQDGKPLIYRDLMVVIALAQHSIHLTTGFFAPTPEFMHALERAARRGVDVQLILPSRSTSELALAAGRAKYGDLLEAGIKLHEFQGRVLHAKTAVIDGVWSAVGSSNLDWRSTVWNNEIDAIILGHAFGNQMEAVFAADSAASRTITLSTWEDRGARERLRELGAKLIERLL</sequence>
<comment type="function">
    <text evidence="1">Could be a virulence factor.</text>
</comment>
<comment type="subcellular location">
    <subcellularLocation>
        <location evidence="2">Secreted</location>
    </subcellularLocation>
</comment>
<evidence type="ECO:0000256" key="3">
    <source>
        <dbReference type="ARBA" id="ARBA00018392"/>
    </source>
</evidence>
<evidence type="ECO:0000256" key="4">
    <source>
        <dbReference type="ARBA" id="ARBA00022525"/>
    </source>
</evidence>
<keyword evidence="8" id="KW-1185">Reference proteome</keyword>
<dbReference type="PROSITE" id="PS50035">
    <property type="entry name" value="PLD"/>
    <property type="match status" value="2"/>
</dbReference>
<dbReference type="PANTHER" id="PTHR21248:SF22">
    <property type="entry name" value="PHOSPHOLIPASE D"/>
    <property type="match status" value="1"/>
</dbReference>
<gene>
    <name evidence="7" type="ORF">Asru_0143_15</name>
</gene>
<evidence type="ECO:0000256" key="1">
    <source>
        <dbReference type="ARBA" id="ARBA00003145"/>
    </source>
</evidence>
<dbReference type="EMBL" id="BANB01000143">
    <property type="protein sequence ID" value="GAN76691.1"/>
    <property type="molecule type" value="Genomic_DNA"/>
</dbReference>
<dbReference type="InterPro" id="IPR001736">
    <property type="entry name" value="PLipase_D/transphosphatidylase"/>
</dbReference>
<keyword evidence="4" id="KW-0964">Secreted</keyword>
<comment type="caution">
    <text evidence="7">The sequence shown here is derived from an EMBL/GenBank/DDBJ whole genome shotgun (WGS) entry which is preliminary data.</text>
</comment>
<evidence type="ECO:0000313" key="8">
    <source>
        <dbReference type="Proteomes" id="UP000032680"/>
    </source>
</evidence>
<feature type="domain" description="PLD phosphodiesterase" evidence="6">
    <location>
        <begin position="331"/>
        <end position="358"/>
    </location>
</feature>
<evidence type="ECO:0000256" key="5">
    <source>
        <dbReference type="ARBA" id="ARBA00029594"/>
    </source>
</evidence>
<dbReference type="CDD" id="cd09159">
    <property type="entry name" value="PLDc_ybhO_like_2"/>
    <property type="match status" value="1"/>
</dbReference>
<evidence type="ECO:0000259" key="6">
    <source>
        <dbReference type="PROSITE" id="PS50035"/>
    </source>
</evidence>
<evidence type="ECO:0000256" key="2">
    <source>
        <dbReference type="ARBA" id="ARBA00004613"/>
    </source>
</evidence>
<dbReference type="GO" id="GO:0005576">
    <property type="term" value="C:extracellular region"/>
    <property type="evidence" value="ECO:0007669"/>
    <property type="project" value="UniProtKB-SubCell"/>
</dbReference>
<dbReference type="AlphaFoldDB" id="A0A0D6P5T5"/>
<proteinExistence type="predicted"/>
<dbReference type="InterPro" id="IPR025202">
    <property type="entry name" value="PLD-like_dom"/>
</dbReference>
<dbReference type="CDD" id="cd09110">
    <property type="entry name" value="PLDc_CLS_1"/>
    <property type="match status" value="1"/>
</dbReference>
<dbReference type="GO" id="GO:0032049">
    <property type="term" value="P:cardiolipin biosynthetic process"/>
    <property type="evidence" value="ECO:0007669"/>
    <property type="project" value="UniProtKB-ARBA"/>
</dbReference>
<dbReference type="SMART" id="SM00155">
    <property type="entry name" value="PLDc"/>
    <property type="match status" value="2"/>
</dbReference>
<dbReference type="Pfam" id="PF13091">
    <property type="entry name" value="PLDc_2"/>
    <property type="match status" value="2"/>
</dbReference>
<dbReference type="Proteomes" id="UP000032680">
    <property type="component" value="Unassembled WGS sequence"/>
</dbReference>
<name>A0A0D6P5T5_9PROT</name>
<organism evidence="7 8">
    <name type="scientific">Acidisphaera rubrifaciens HS-AP3</name>
    <dbReference type="NCBI Taxonomy" id="1231350"/>
    <lineage>
        <taxon>Bacteria</taxon>
        <taxon>Pseudomonadati</taxon>
        <taxon>Pseudomonadota</taxon>
        <taxon>Alphaproteobacteria</taxon>
        <taxon>Acetobacterales</taxon>
        <taxon>Acetobacteraceae</taxon>
        <taxon>Acidisphaera</taxon>
    </lineage>
</organism>
<accession>A0A0D6P5T5</accession>
<protein>
    <recommendedName>
        <fullName evidence="3">Phospholipase D</fullName>
    </recommendedName>
    <alternativeName>
        <fullName evidence="5">Choline phosphatase</fullName>
    </alternativeName>
</protein>
<reference evidence="7 8" key="1">
    <citation type="submission" date="2012-11" db="EMBL/GenBank/DDBJ databases">
        <title>Whole genome sequence of Acidisphaera rubrifaciens HS-AP3.</title>
        <authorList>
            <person name="Azuma Y."/>
            <person name="Higashiura N."/>
            <person name="Hirakawa H."/>
            <person name="Matsushita K."/>
        </authorList>
    </citation>
    <scope>NUCLEOTIDE SEQUENCE [LARGE SCALE GENOMIC DNA]</scope>
    <source>
        <strain evidence="7 8">HS-AP3</strain>
    </source>
</reference>
<dbReference type="Gene3D" id="3.30.870.10">
    <property type="entry name" value="Endonuclease Chain A"/>
    <property type="match status" value="2"/>
</dbReference>
<dbReference type="PANTHER" id="PTHR21248">
    <property type="entry name" value="CARDIOLIPIN SYNTHASE"/>
    <property type="match status" value="1"/>
</dbReference>
<dbReference type="SUPFAM" id="SSF56024">
    <property type="entry name" value="Phospholipase D/nuclease"/>
    <property type="match status" value="2"/>
</dbReference>
<dbReference type="GO" id="GO:0008808">
    <property type="term" value="F:cardiolipin synthase activity"/>
    <property type="evidence" value="ECO:0007669"/>
    <property type="project" value="TreeGrafter"/>
</dbReference>
<evidence type="ECO:0000313" key="7">
    <source>
        <dbReference type="EMBL" id="GAN76691.1"/>
    </source>
</evidence>
<dbReference type="GO" id="GO:0016020">
    <property type="term" value="C:membrane"/>
    <property type="evidence" value="ECO:0007669"/>
    <property type="project" value="TreeGrafter"/>
</dbReference>